<proteinExistence type="predicted"/>
<dbReference type="OrthoDB" id="9794581at2"/>
<dbReference type="GO" id="GO:0005829">
    <property type="term" value="C:cytosol"/>
    <property type="evidence" value="ECO:0007669"/>
    <property type="project" value="TreeGrafter"/>
</dbReference>
<keyword evidence="1" id="KW-0479">Metal-binding</keyword>
<dbReference type="AlphaFoldDB" id="A0A2M9XGB6"/>
<dbReference type="GO" id="GO:0016832">
    <property type="term" value="F:aldehyde-lyase activity"/>
    <property type="evidence" value="ECO:0007669"/>
    <property type="project" value="TreeGrafter"/>
</dbReference>
<evidence type="ECO:0000313" key="4">
    <source>
        <dbReference type="EMBL" id="PJZ26728.1"/>
    </source>
</evidence>
<gene>
    <name evidence="4" type="ORF">CH357_04370</name>
</gene>
<keyword evidence="2" id="KW-0456">Lyase</keyword>
<dbReference type="SUPFAM" id="SSF53639">
    <property type="entry name" value="AraD/HMP-PK domain-like"/>
    <property type="match status" value="1"/>
</dbReference>
<reference evidence="4 5" key="1">
    <citation type="submission" date="2017-07" db="EMBL/GenBank/DDBJ databases">
        <title>Leptospira spp. isolated from tropical soils.</title>
        <authorList>
            <person name="Thibeaux R."/>
            <person name="Iraola G."/>
            <person name="Ferres I."/>
            <person name="Bierque E."/>
            <person name="Girault D."/>
            <person name="Soupe-Gilbert M.-E."/>
            <person name="Picardeau M."/>
            <person name="Goarant C."/>
        </authorList>
    </citation>
    <scope>NUCLEOTIDE SEQUENCE [LARGE SCALE GENOMIC DNA]</scope>
    <source>
        <strain evidence="4 5">MCA1-C-A1</strain>
    </source>
</reference>
<sequence length="218" mass="24228">MEIDKAKKIVRDTGIRLVRSGLIARTWGNISQRIDENYFAITPTGRTYEDLTPEEIVQVNINDLTHIGKIKPSYEKGLHSAAYKLRPNIGAVIHTHQLQAAVVAAARKDVPVLNPQMKKIIGGPVLCTNYSLPGTKKLITMAIHALDKSGSKAVLLANHGTLCVGKDMEDAFQVALELERVCQLFIEKEFLKVSGYKKGDRDSIRSWYLKNYGLVKTA</sequence>
<dbReference type="GO" id="GO:0046872">
    <property type="term" value="F:metal ion binding"/>
    <property type="evidence" value="ECO:0007669"/>
    <property type="project" value="UniProtKB-KW"/>
</dbReference>
<organism evidence="4 5">
    <name type="scientific">Leptospira hartskeerlii</name>
    <dbReference type="NCBI Taxonomy" id="2023177"/>
    <lineage>
        <taxon>Bacteria</taxon>
        <taxon>Pseudomonadati</taxon>
        <taxon>Spirochaetota</taxon>
        <taxon>Spirochaetia</taxon>
        <taxon>Leptospirales</taxon>
        <taxon>Leptospiraceae</taxon>
        <taxon>Leptospira</taxon>
    </lineage>
</organism>
<evidence type="ECO:0000259" key="3">
    <source>
        <dbReference type="SMART" id="SM01007"/>
    </source>
</evidence>
<comment type="caution">
    <text evidence="4">The sequence shown here is derived from an EMBL/GenBank/DDBJ whole genome shotgun (WGS) entry which is preliminary data.</text>
</comment>
<feature type="domain" description="Class II aldolase/adducin N-terminal" evidence="3">
    <location>
        <begin position="8"/>
        <end position="186"/>
    </location>
</feature>
<dbReference type="SMART" id="SM01007">
    <property type="entry name" value="Aldolase_II"/>
    <property type="match status" value="1"/>
</dbReference>
<dbReference type="InterPro" id="IPR001303">
    <property type="entry name" value="Aldolase_II/adducin_N"/>
</dbReference>
<dbReference type="EMBL" id="NPDN01000002">
    <property type="protein sequence ID" value="PJZ26728.1"/>
    <property type="molecule type" value="Genomic_DNA"/>
</dbReference>
<dbReference type="GO" id="GO:0019323">
    <property type="term" value="P:pentose catabolic process"/>
    <property type="evidence" value="ECO:0007669"/>
    <property type="project" value="TreeGrafter"/>
</dbReference>
<dbReference type="InterPro" id="IPR050197">
    <property type="entry name" value="Aldolase_class_II_sugar_metab"/>
</dbReference>
<dbReference type="PANTHER" id="PTHR22789">
    <property type="entry name" value="FUCULOSE PHOSPHATE ALDOLASE"/>
    <property type="match status" value="1"/>
</dbReference>
<accession>A0A2M9XGB6</accession>
<evidence type="ECO:0000256" key="1">
    <source>
        <dbReference type="ARBA" id="ARBA00022723"/>
    </source>
</evidence>
<dbReference type="Pfam" id="PF00596">
    <property type="entry name" value="Aldolase_II"/>
    <property type="match status" value="1"/>
</dbReference>
<dbReference type="Gene3D" id="3.40.225.10">
    <property type="entry name" value="Class II aldolase/adducin N-terminal domain"/>
    <property type="match status" value="1"/>
</dbReference>
<name>A0A2M9XGB6_9LEPT</name>
<keyword evidence="5" id="KW-1185">Reference proteome</keyword>
<dbReference type="Proteomes" id="UP000232196">
    <property type="component" value="Unassembled WGS sequence"/>
</dbReference>
<evidence type="ECO:0000313" key="5">
    <source>
        <dbReference type="Proteomes" id="UP000232196"/>
    </source>
</evidence>
<dbReference type="PANTHER" id="PTHR22789:SF0">
    <property type="entry name" value="3-OXO-TETRONATE 4-PHOSPHATE DECARBOXYLASE-RELATED"/>
    <property type="match status" value="1"/>
</dbReference>
<dbReference type="InterPro" id="IPR036409">
    <property type="entry name" value="Aldolase_II/adducin_N_sf"/>
</dbReference>
<evidence type="ECO:0000256" key="2">
    <source>
        <dbReference type="ARBA" id="ARBA00023239"/>
    </source>
</evidence>
<dbReference type="RefSeq" id="WP_100705544.1">
    <property type="nucleotide sequence ID" value="NZ_NPDL01000002.1"/>
</dbReference>
<protein>
    <submittedName>
        <fullName evidence="4">Aldolase</fullName>
    </submittedName>
</protein>